<dbReference type="PANTHER" id="PTHR23044:SF61">
    <property type="entry name" value="3'-5' EXORIBONUCLEASE 1-RELATED"/>
    <property type="match status" value="1"/>
</dbReference>
<dbReference type="SUPFAM" id="SSF53098">
    <property type="entry name" value="Ribonuclease H-like"/>
    <property type="match status" value="1"/>
</dbReference>
<dbReference type="KEGG" id="goe:100901785"/>
<evidence type="ECO:0000313" key="5">
    <source>
        <dbReference type="Proteomes" id="UP000694867"/>
    </source>
</evidence>
<dbReference type="Proteomes" id="UP000694867">
    <property type="component" value="Unplaced"/>
</dbReference>
<dbReference type="RefSeq" id="XP_003745801.1">
    <property type="nucleotide sequence ID" value="XM_003745753.2"/>
</dbReference>
<dbReference type="Pfam" id="PF00929">
    <property type="entry name" value="RNase_T"/>
    <property type="match status" value="1"/>
</dbReference>
<dbReference type="InterPro" id="IPR051274">
    <property type="entry name" value="3-5_Exoribonuclease"/>
</dbReference>
<sequence length="245" mass="28174">MLGRTLTAASVRWISQRGSRDRGDFQNILKFVVNENQKMIKNAKAKQVFSNFLVMDFEATCNRAGPKPFPQEIIEFPVLNLSADTFEEVSRFHTYVRPDVHPELSDFCTELTGIMQSMVEDQPNLEETLKLFEKWLEDNGLNTENSIPVTFGNWDLATALKRQCSYLGIDVPPILQQWINIKYPIFYFWRSWPRGLSHCLEKAGLEFQGRAHSGIDDCTNIAQLLKYLGERNMIFKPTNKGMSPS</sequence>
<dbReference type="CDD" id="cd06133">
    <property type="entry name" value="ERI-1_3'hExo_like"/>
    <property type="match status" value="1"/>
</dbReference>
<dbReference type="InterPro" id="IPR047201">
    <property type="entry name" value="ERI-1_3'hExo-like"/>
</dbReference>
<protein>
    <submittedName>
        <fullName evidence="6">ERI1 exoribonuclease 3</fullName>
    </submittedName>
</protein>
<accession>A0AAJ6QW50</accession>
<reference evidence="6" key="1">
    <citation type="submission" date="2025-08" db="UniProtKB">
        <authorList>
            <consortium name="RefSeq"/>
        </authorList>
    </citation>
    <scope>IDENTIFICATION</scope>
</reference>
<dbReference type="Gene3D" id="3.30.420.10">
    <property type="entry name" value="Ribonuclease H-like superfamily/Ribonuclease H"/>
    <property type="match status" value="1"/>
</dbReference>
<keyword evidence="3" id="KW-0269">Exonuclease</keyword>
<keyword evidence="2" id="KW-0378">Hydrolase</keyword>
<dbReference type="SMART" id="SM00479">
    <property type="entry name" value="EXOIII"/>
    <property type="match status" value="1"/>
</dbReference>
<evidence type="ECO:0000313" key="6">
    <source>
        <dbReference type="RefSeq" id="XP_003745801.1"/>
    </source>
</evidence>
<dbReference type="GO" id="GO:0000175">
    <property type="term" value="F:3'-5'-RNA exonuclease activity"/>
    <property type="evidence" value="ECO:0007669"/>
    <property type="project" value="InterPro"/>
</dbReference>
<evidence type="ECO:0000256" key="1">
    <source>
        <dbReference type="ARBA" id="ARBA00022722"/>
    </source>
</evidence>
<proteinExistence type="predicted"/>
<evidence type="ECO:0000256" key="3">
    <source>
        <dbReference type="ARBA" id="ARBA00022839"/>
    </source>
</evidence>
<keyword evidence="5" id="KW-1185">Reference proteome</keyword>
<name>A0AAJ6QW50_9ACAR</name>
<gene>
    <name evidence="6" type="primary">LOC100901785</name>
</gene>
<dbReference type="AlphaFoldDB" id="A0AAJ6QW50"/>
<dbReference type="InterPro" id="IPR013520">
    <property type="entry name" value="Ribonucl_H"/>
</dbReference>
<dbReference type="InterPro" id="IPR036397">
    <property type="entry name" value="RNaseH_sf"/>
</dbReference>
<keyword evidence="1" id="KW-0540">Nuclease</keyword>
<dbReference type="GeneID" id="100901785"/>
<dbReference type="InterPro" id="IPR012337">
    <property type="entry name" value="RNaseH-like_sf"/>
</dbReference>
<organism evidence="5 6">
    <name type="scientific">Galendromus occidentalis</name>
    <name type="common">western predatory mite</name>
    <dbReference type="NCBI Taxonomy" id="34638"/>
    <lineage>
        <taxon>Eukaryota</taxon>
        <taxon>Metazoa</taxon>
        <taxon>Ecdysozoa</taxon>
        <taxon>Arthropoda</taxon>
        <taxon>Chelicerata</taxon>
        <taxon>Arachnida</taxon>
        <taxon>Acari</taxon>
        <taxon>Parasitiformes</taxon>
        <taxon>Mesostigmata</taxon>
        <taxon>Gamasina</taxon>
        <taxon>Phytoseioidea</taxon>
        <taxon>Phytoseiidae</taxon>
        <taxon>Typhlodrominae</taxon>
        <taxon>Galendromus</taxon>
    </lineage>
</organism>
<dbReference type="PANTHER" id="PTHR23044">
    <property type="entry name" value="3'-5' EXONUCLEASE ERI1-RELATED"/>
    <property type="match status" value="1"/>
</dbReference>
<evidence type="ECO:0000259" key="4">
    <source>
        <dbReference type="SMART" id="SM00479"/>
    </source>
</evidence>
<feature type="domain" description="Exonuclease" evidence="4">
    <location>
        <begin position="51"/>
        <end position="234"/>
    </location>
</feature>
<dbReference type="GO" id="GO:0003676">
    <property type="term" value="F:nucleic acid binding"/>
    <property type="evidence" value="ECO:0007669"/>
    <property type="project" value="InterPro"/>
</dbReference>
<evidence type="ECO:0000256" key="2">
    <source>
        <dbReference type="ARBA" id="ARBA00022801"/>
    </source>
</evidence>